<organism evidence="2 3">
    <name type="scientific">Polymorphospora rubra</name>
    <dbReference type="NCBI Taxonomy" id="338584"/>
    <lineage>
        <taxon>Bacteria</taxon>
        <taxon>Bacillati</taxon>
        <taxon>Actinomycetota</taxon>
        <taxon>Actinomycetes</taxon>
        <taxon>Micromonosporales</taxon>
        <taxon>Micromonosporaceae</taxon>
        <taxon>Polymorphospora</taxon>
    </lineage>
</organism>
<evidence type="ECO:0000256" key="1">
    <source>
        <dbReference type="SAM" id="MobiDB-lite"/>
    </source>
</evidence>
<reference evidence="2" key="1">
    <citation type="submission" date="2020-08" db="EMBL/GenBank/DDBJ databases">
        <title>Whole genome shotgun sequence of Polymorphospora rubra NBRC 101157.</title>
        <authorList>
            <person name="Komaki H."/>
            <person name="Tamura T."/>
        </authorList>
    </citation>
    <scope>NUCLEOTIDE SEQUENCE</scope>
    <source>
        <strain evidence="2">NBRC 101157</strain>
    </source>
</reference>
<proteinExistence type="predicted"/>
<accession>A0A810NAK2</accession>
<dbReference type="Proteomes" id="UP000680866">
    <property type="component" value="Chromosome"/>
</dbReference>
<name>A0A810NAK2_9ACTN</name>
<evidence type="ECO:0000313" key="3">
    <source>
        <dbReference type="Proteomes" id="UP000680866"/>
    </source>
</evidence>
<gene>
    <name evidence="2" type="ORF">Prubr_72680</name>
</gene>
<dbReference type="AlphaFoldDB" id="A0A810NAK2"/>
<evidence type="ECO:0000313" key="2">
    <source>
        <dbReference type="EMBL" id="BCJ70247.1"/>
    </source>
</evidence>
<sequence length="201" mass="20717">MPRVARPDPLGGGGQHVDVVVGQHPVLLGDQVEVGEPGDDRMVRRGGADVDGVRDEVVLLALDRLVRRAAGMAGELAADQVQVVGAVAVGVGDAAVPTGQAGAGRDRRTQPGQLVRTDPAHRDALHDEVDGGEVSGVGVDPGRVLDPGGEALRVQERQEQVGGLDRPVPFPSAPDDESSAGGHGVHGMPPRSRALARIPDR</sequence>
<feature type="region of interest" description="Disordered" evidence="1">
    <location>
        <begin position="155"/>
        <end position="201"/>
    </location>
</feature>
<dbReference type="KEGG" id="pry:Prubr_72680"/>
<dbReference type="EMBL" id="AP023359">
    <property type="protein sequence ID" value="BCJ70247.1"/>
    <property type="molecule type" value="Genomic_DNA"/>
</dbReference>
<protein>
    <submittedName>
        <fullName evidence="2">Uncharacterized protein</fullName>
    </submittedName>
</protein>
<keyword evidence="3" id="KW-1185">Reference proteome</keyword>